<name>F8NZP7_SERL9</name>
<dbReference type="Proteomes" id="UP000008064">
    <property type="component" value="Unassembled WGS sequence"/>
</dbReference>
<evidence type="ECO:0000256" key="1">
    <source>
        <dbReference type="ARBA" id="ARBA00009431"/>
    </source>
</evidence>
<proteinExistence type="inferred from homology"/>
<dbReference type="AlphaFoldDB" id="F8NZP7"/>
<dbReference type="HOGENOM" id="CLU_008523_10_3_1"/>
<keyword evidence="2 6" id="KW-0121">Carboxypeptidase</keyword>
<dbReference type="GeneID" id="18819564"/>
<keyword evidence="5" id="KW-0325">Glycoprotein</keyword>
<dbReference type="PROSITE" id="PS00131">
    <property type="entry name" value="CARBOXYPEPT_SER_SER"/>
    <property type="match status" value="1"/>
</dbReference>
<dbReference type="EC" id="3.4.16.-" evidence="6"/>
<gene>
    <name evidence="7" type="ORF">SERLADRAFT_469228</name>
</gene>
<dbReference type="InterPro" id="IPR001563">
    <property type="entry name" value="Peptidase_S10"/>
</dbReference>
<dbReference type="PANTHER" id="PTHR11802:SF453">
    <property type="entry name" value="S1, PUTATIVE-RELATED"/>
    <property type="match status" value="1"/>
</dbReference>
<evidence type="ECO:0000256" key="3">
    <source>
        <dbReference type="ARBA" id="ARBA00022670"/>
    </source>
</evidence>
<dbReference type="Pfam" id="PF00450">
    <property type="entry name" value="Peptidase_S10"/>
    <property type="match status" value="1"/>
</dbReference>
<sequence>MYSAVFATALLGAVHLSGAFASQIPVVNGVPGGVNSAATMASSLYREATGTTGAISSTPTAGTLRVTENSGICETTPNVYQAAGYGDLTSDKSLWFWFFEARNNSDTAPLVLWFNGGPGSSSMIGLFQEHGPCRINNDTTTVDLNPYSWNNNANVMYIDQPVGVGFSYGTLDVGTSEEAAQDVWSFLQIWLADSRYKKYQGRDLAIWTESYGGHYGPTFAAYFLSQNQAIAKGSVSGITLPLKVLAVGDGLTDPITQYPGYVEYAANNPFYPLVDSSTLDSANQSLTQSGGCLDQITACNNAGSNSVCSSTQDYCNNYVLGPLSGNYDVYYVLAQNPDPYPPDITNYLGGIQSTIGAQATWQMTNDDVYSNFAATGDWMRTSKPDLETVINSGVRVLVFDGEVDYILNHYGVEAMVNSLNTTQSGLFSQQSFTPYTVQGQTTGQYKNADTFSYVRIYGAGHEVAAYNYGSLAYGQAASQMFEQFMAGGGLKST</sequence>
<dbReference type="GO" id="GO:0006508">
    <property type="term" value="P:proteolysis"/>
    <property type="evidence" value="ECO:0007669"/>
    <property type="project" value="UniProtKB-KW"/>
</dbReference>
<dbReference type="InterPro" id="IPR029058">
    <property type="entry name" value="AB_hydrolase_fold"/>
</dbReference>
<evidence type="ECO:0000256" key="6">
    <source>
        <dbReference type="RuleBase" id="RU361156"/>
    </source>
</evidence>
<keyword evidence="4 6" id="KW-0378">Hydrolase</keyword>
<evidence type="ECO:0000313" key="7">
    <source>
        <dbReference type="EMBL" id="EGO23378.1"/>
    </source>
</evidence>
<dbReference type="OrthoDB" id="443318at2759"/>
<evidence type="ECO:0000256" key="5">
    <source>
        <dbReference type="ARBA" id="ARBA00023180"/>
    </source>
</evidence>
<organism>
    <name type="scientific">Serpula lacrymans var. lacrymans (strain S7.9)</name>
    <name type="common">Dry rot fungus</name>
    <dbReference type="NCBI Taxonomy" id="578457"/>
    <lineage>
        <taxon>Eukaryota</taxon>
        <taxon>Fungi</taxon>
        <taxon>Dikarya</taxon>
        <taxon>Basidiomycota</taxon>
        <taxon>Agaricomycotina</taxon>
        <taxon>Agaricomycetes</taxon>
        <taxon>Agaricomycetidae</taxon>
        <taxon>Boletales</taxon>
        <taxon>Coniophorineae</taxon>
        <taxon>Serpulaceae</taxon>
        <taxon>Serpula</taxon>
    </lineage>
</organism>
<dbReference type="RefSeq" id="XP_007319140.1">
    <property type="nucleotide sequence ID" value="XM_007319078.1"/>
</dbReference>
<dbReference type="GO" id="GO:0004185">
    <property type="term" value="F:serine-type carboxypeptidase activity"/>
    <property type="evidence" value="ECO:0007669"/>
    <property type="project" value="UniProtKB-UniRule"/>
</dbReference>
<accession>F8NZP7</accession>
<dbReference type="Gene3D" id="1.10.287.410">
    <property type="match status" value="1"/>
</dbReference>
<comment type="similarity">
    <text evidence="1 6">Belongs to the peptidase S10 family.</text>
</comment>
<evidence type="ECO:0000256" key="2">
    <source>
        <dbReference type="ARBA" id="ARBA00022645"/>
    </source>
</evidence>
<feature type="chain" id="PRO_5006524669" description="Carboxypeptidase" evidence="6">
    <location>
        <begin position="22"/>
        <end position="493"/>
    </location>
</feature>
<keyword evidence="6" id="KW-0732">Signal</keyword>
<dbReference type="KEGG" id="sla:SERLADRAFT_469228"/>
<reference evidence="7" key="1">
    <citation type="submission" date="2011-04" db="EMBL/GenBank/DDBJ databases">
        <title>Evolution of plant cell wall degrading machinery underlies the functional diversity of forest fungi.</title>
        <authorList>
            <consortium name="US DOE Joint Genome Institute (JGI-PGF)"/>
            <person name="Eastwood D.C."/>
            <person name="Floudas D."/>
            <person name="Binder M."/>
            <person name="Majcherczyk A."/>
            <person name="Schneider P."/>
            <person name="Aerts A."/>
            <person name="Asiegbu F.O."/>
            <person name="Baker S.E."/>
            <person name="Barry K."/>
            <person name="Bendiksby M."/>
            <person name="Blumentritt M."/>
            <person name="Coutinho P.M."/>
            <person name="Cullen D."/>
            <person name="Cullen D."/>
            <person name="Gathman A."/>
            <person name="Goodell B."/>
            <person name="Henrissat B."/>
            <person name="Ihrmark K."/>
            <person name="Kauserud H."/>
            <person name="Kohler A."/>
            <person name="LaButti K."/>
            <person name="Lapidus A."/>
            <person name="Lavin J.L."/>
            <person name="Lee Y.-H."/>
            <person name="Lindquist E."/>
            <person name="Lilly W."/>
            <person name="Lucas S."/>
            <person name="Morin E."/>
            <person name="Murat C."/>
            <person name="Oguiza J.A."/>
            <person name="Park J."/>
            <person name="Pisabarro A.G."/>
            <person name="Riley R."/>
            <person name="Rosling A."/>
            <person name="Salamov A."/>
            <person name="Schmidt O."/>
            <person name="Schmutz J."/>
            <person name="Skrede I."/>
            <person name="Stenlid J."/>
            <person name="Wiebenga A."/>
            <person name="Xie X."/>
            <person name="Kues U."/>
            <person name="Hibbett D.S."/>
            <person name="Hoffmeister D."/>
            <person name="Hogberg N."/>
            <person name="Martin F."/>
            <person name="Grigoriev I.V."/>
            <person name="Watkinson S.C."/>
        </authorList>
    </citation>
    <scope>NUCLEOTIDE SEQUENCE</scope>
    <source>
        <strain evidence="7">S7.9</strain>
    </source>
</reference>
<keyword evidence="3 6" id="KW-0645">Protease</keyword>
<dbReference type="GO" id="GO:0000324">
    <property type="term" value="C:fungal-type vacuole"/>
    <property type="evidence" value="ECO:0007669"/>
    <property type="project" value="TreeGrafter"/>
</dbReference>
<evidence type="ECO:0000256" key="4">
    <source>
        <dbReference type="ARBA" id="ARBA00022801"/>
    </source>
</evidence>
<dbReference type="Gene3D" id="3.40.50.1820">
    <property type="entry name" value="alpha/beta hydrolase"/>
    <property type="match status" value="1"/>
</dbReference>
<dbReference type="PANTHER" id="PTHR11802">
    <property type="entry name" value="SERINE PROTEASE FAMILY S10 SERINE CARBOXYPEPTIDASE"/>
    <property type="match status" value="1"/>
</dbReference>
<dbReference type="PRINTS" id="PR00724">
    <property type="entry name" value="CRBOXYPTASEC"/>
</dbReference>
<dbReference type="SUPFAM" id="SSF53474">
    <property type="entry name" value="alpha/beta-Hydrolases"/>
    <property type="match status" value="1"/>
</dbReference>
<dbReference type="EMBL" id="GL945435">
    <property type="protein sequence ID" value="EGO23378.1"/>
    <property type="molecule type" value="Genomic_DNA"/>
</dbReference>
<protein>
    <recommendedName>
        <fullName evidence="6">Carboxypeptidase</fullName>
        <ecNumber evidence="6">3.4.16.-</ecNumber>
    </recommendedName>
</protein>
<feature type="signal peptide" evidence="6">
    <location>
        <begin position="1"/>
        <end position="21"/>
    </location>
</feature>
<dbReference type="InterPro" id="IPR018202">
    <property type="entry name" value="Ser_caboxypep_ser_AS"/>
</dbReference>